<dbReference type="InterPro" id="IPR043472">
    <property type="entry name" value="Macro_dom-like"/>
</dbReference>
<dbReference type="InterPro" id="IPR028071">
    <property type="entry name" value="Macro-like_dom"/>
</dbReference>
<protein>
    <recommendedName>
        <fullName evidence="1">Macro domain-containing protein</fullName>
    </recommendedName>
</protein>
<dbReference type="Pfam" id="PF14519">
    <property type="entry name" value="Macro_2"/>
    <property type="match status" value="1"/>
</dbReference>
<name>A0A382UM72_9ZZZZ</name>
<evidence type="ECO:0000259" key="1">
    <source>
        <dbReference type="PROSITE" id="PS51154"/>
    </source>
</evidence>
<feature type="non-terminal residue" evidence="2">
    <location>
        <position position="188"/>
    </location>
</feature>
<dbReference type="SUPFAM" id="SSF52949">
    <property type="entry name" value="Macro domain-like"/>
    <property type="match status" value="1"/>
</dbReference>
<proteinExistence type="predicted"/>
<sequence>MINTKLEKLYLIDSKPELCDKWRQVFSSYPEVEVLTGDYFQQSADAIVSPANSFGIMDGGLDLAIRNELGFQIETDIQEVILNKYHGEMPIGTAEIINTNHDKWSYMIAAPTMRIPENIAFTLNAYIAFRAILIAINSFNESQPKRPIKSLICSGLGTGIGSMEPVKCAAQMRAAYKLIKEPARISSF</sequence>
<organism evidence="2">
    <name type="scientific">marine metagenome</name>
    <dbReference type="NCBI Taxonomy" id="408172"/>
    <lineage>
        <taxon>unclassified sequences</taxon>
        <taxon>metagenomes</taxon>
        <taxon>ecological metagenomes</taxon>
    </lineage>
</organism>
<dbReference type="EMBL" id="UINC01144972">
    <property type="protein sequence ID" value="SVD34818.1"/>
    <property type="molecule type" value="Genomic_DNA"/>
</dbReference>
<feature type="domain" description="Macro" evidence="1">
    <location>
        <begin position="19"/>
        <end position="188"/>
    </location>
</feature>
<accession>A0A382UM72</accession>
<dbReference type="InterPro" id="IPR002589">
    <property type="entry name" value="Macro_dom"/>
</dbReference>
<dbReference type="AlphaFoldDB" id="A0A382UM72"/>
<evidence type="ECO:0000313" key="2">
    <source>
        <dbReference type="EMBL" id="SVD34818.1"/>
    </source>
</evidence>
<reference evidence="2" key="1">
    <citation type="submission" date="2018-05" db="EMBL/GenBank/DDBJ databases">
        <authorList>
            <person name="Lanie J.A."/>
            <person name="Ng W.-L."/>
            <person name="Kazmierczak K.M."/>
            <person name="Andrzejewski T.M."/>
            <person name="Davidsen T.M."/>
            <person name="Wayne K.J."/>
            <person name="Tettelin H."/>
            <person name="Glass J.I."/>
            <person name="Rusch D."/>
            <person name="Podicherti R."/>
            <person name="Tsui H.-C.T."/>
            <person name="Winkler M.E."/>
        </authorList>
    </citation>
    <scope>NUCLEOTIDE SEQUENCE</scope>
</reference>
<dbReference type="SMART" id="SM00506">
    <property type="entry name" value="A1pp"/>
    <property type="match status" value="1"/>
</dbReference>
<dbReference type="PROSITE" id="PS51154">
    <property type="entry name" value="MACRO"/>
    <property type="match status" value="1"/>
</dbReference>
<gene>
    <name evidence="2" type="ORF">METZ01_LOCUS387672</name>
</gene>
<dbReference type="Gene3D" id="3.40.220.10">
    <property type="entry name" value="Leucine Aminopeptidase, subunit E, domain 1"/>
    <property type="match status" value="1"/>
</dbReference>